<keyword evidence="1" id="KW-0456">Lyase</keyword>
<dbReference type="SUPFAM" id="SSF51569">
    <property type="entry name" value="Aldolase"/>
    <property type="match status" value="1"/>
</dbReference>
<dbReference type="PANTHER" id="PTHR12128:SF51">
    <property type="entry name" value="BLL4205 PROTEIN"/>
    <property type="match status" value="1"/>
</dbReference>
<name>A0ABW7RFW3_9ACTN</name>
<evidence type="ECO:0000256" key="1">
    <source>
        <dbReference type="ARBA" id="ARBA00023239"/>
    </source>
</evidence>
<comment type="caution">
    <text evidence="2">The sequence shown here is derived from an EMBL/GenBank/DDBJ whole genome shotgun (WGS) entry which is preliminary data.</text>
</comment>
<dbReference type="Gene3D" id="3.20.20.70">
    <property type="entry name" value="Aldolase class I"/>
    <property type="match status" value="1"/>
</dbReference>
<dbReference type="EMBL" id="JBIRGH010000013">
    <property type="protein sequence ID" value="MFH8586951.1"/>
    <property type="molecule type" value="Genomic_DNA"/>
</dbReference>
<accession>A0ABW7RFW3</accession>
<gene>
    <name evidence="2" type="ORF">ACH4GP_21545</name>
</gene>
<protein>
    <submittedName>
        <fullName evidence="2">Dihydrodipicolinate synthase family protein</fullName>
    </submittedName>
</protein>
<reference evidence="2 3" key="1">
    <citation type="submission" date="2024-10" db="EMBL/GenBank/DDBJ databases">
        <title>The Natural Products Discovery Center: Release of the First 8490 Sequenced Strains for Exploring Actinobacteria Biosynthetic Diversity.</title>
        <authorList>
            <person name="Kalkreuter E."/>
            <person name="Kautsar S.A."/>
            <person name="Yang D."/>
            <person name="Bader C.D."/>
            <person name="Teijaro C.N."/>
            <person name="Fluegel L."/>
            <person name="Davis C.M."/>
            <person name="Simpson J.R."/>
            <person name="Lauterbach L."/>
            <person name="Steele A.D."/>
            <person name="Gui C."/>
            <person name="Meng S."/>
            <person name="Li G."/>
            <person name="Viehrig K."/>
            <person name="Ye F."/>
            <person name="Su P."/>
            <person name="Kiefer A.F."/>
            <person name="Nichols A."/>
            <person name="Cepeda A.J."/>
            <person name="Yan W."/>
            <person name="Fan B."/>
            <person name="Jiang Y."/>
            <person name="Adhikari A."/>
            <person name="Zheng C.-J."/>
            <person name="Schuster L."/>
            <person name="Cowan T.M."/>
            <person name="Smanski M.J."/>
            <person name="Chevrette M.G."/>
            <person name="De Carvalho L.P.S."/>
            <person name="Shen B."/>
        </authorList>
    </citation>
    <scope>NUCLEOTIDE SEQUENCE [LARGE SCALE GENOMIC DNA]</scope>
    <source>
        <strain evidence="2 3">NPDC018013</strain>
    </source>
</reference>
<evidence type="ECO:0000313" key="3">
    <source>
        <dbReference type="Proteomes" id="UP001610990"/>
    </source>
</evidence>
<evidence type="ECO:0000313" key="2">
    <source>
        <dbReference type="EMBL" id="MFH8586951.1"/>
    </source>
</evidence>
<proteinExistence type="predicted"/>
<keyword evidence="3" id="KW-1185">Reference proteome</keyword>
<dbReference type="InterPro" id="IPR013785">
    <property type="entry name" value="Aldolase_TIM"/>
</dbReference>
<dbReference type="RefSeq" id="WP_397674050.1">
    <property type="nucleotide sequence ID" value="NZ_JBIRGH010000013.1"/>
</dbReference>
<dbReference type="Proteomes" id="UP001610990">
    <property type="component" value="Unassembled WGS sequence"/>
</dbReference>
<dbReference type="PANTHER" id="PTHR12128">
    <property type="entry name" value="DIHYDRODIPICOLINATE SYNTHASE"/>
    <property type="match status" value="1"/>
</dbReference>
<organism evidence="2 3">
    <name type="scientific">Streptomyces celluloflavus</name>
    <dbReference type="NCBI Taxonomy" id="58344"/>
    <lineage>
        <taxon>Bacteria</taxon>
        <taxon>Bacillati</taxon>
        <taxon>Actinomycetota</taxon>
        <taxon>Actinomycetes</taxon>
        <taxon>Kitasatosporales</taxon>
        <taxon>Streptomycetaceae</taxon>
        <taxon>Streptomyces</taxon>
    </lineage>
</organism>
<dbReference type="SMART" id="SM01130">
    <property type="entry name" value="DHDPS"/>
    <property type="match status" value="1"/>
</dbReference>
<dbReference type="InterPro" id="IPR002220">
    <property type="entry name" value="DapA-like"/>
</dbReference>
<sequence length="358" mass="38091">MSLSSPTPPPGGGPAASALDLLAQGTVIPAHPLALTPARGLDERRQRALTRYYLASGAGGIAVGVHTTQFAIREPQVGLLAPVLELAAETVRAEAGRPVVKVAGACGYVAQAVAEAELAASLGYDAVLLSPAVPGADEKGLLDRARAVGEVLPVIGFYLQEAVGGRYLSPDFWSAFADLPSTAAVKIAPFDRYRTADVVRAVARADRADEVTLYTGNDDDIIGDLLTSYTTADGRRRRLAGGLLGQWAVWTHAAVRLFAELRRAREGDPEAMARCLARRTELTDANGAVFDVRGAFRGCIAGVHEVLRRQGLLDDIRCLDPQETLSPGQAEELTRVSAAYPWLTDDTFVAEHRDAWLS</sequence>